<gene>
    <name evidence="1" type="ORF">LMH87_010291</name>
</gene>
<dbReference type="EMBL" id="JAJHUN010000008">
    <property type="protein sequence ID" value="KAJ4153820.1"/>
    <property type="molecule type" value="Genomic_DNA"/>
</dbReference>
<sequence length="97" mass="10548">MAPIWPLLPSALPPHAASCIYWPDTQDSRCQVFTASTNSDENDSQAEFRSTLYECSTAVAGATAPLPSSCHIQVLSLMKPRPLSDISLFSSTLRTFT</sequence>
<organism evidence="1 2">
    <name type="scientific">Akanthomyces muscarius</name>
    <name type="common">Entomopathogenic fungus</name>
    <name type="synonym">Lecanicillium muscarium</name>
    <dbReference type="NCBI Taxonomy" id="2231603"/>
    <lineage>
        <taxon>Eukaryota</taxon>
        <taxon>Fungi</taxon>
        <taxon>Dikarya</taxon>
        <taxon>Ascomycota</taxon>
        <taxon>Pezizomycotina</taxon>
        <taxon>Sordariomycetes</taxon>
        <taxon>Hypocreomycetidae</taxon>
        <taxon>Hypocreales</taxon>
        <taxon>Cordycipitaceae</taxon>
        <taxon>Akanthomyces</taxon>
    </lineage>
</organism>
<proteinExistence type="predicted"/>
<dbReference type="GeneID" id="80897450"/>
<dbReference type="KEGG" id="amus:LMH87_010291"/>
<keyword evidence="2" id="KW-1185">Reference proteome</keyword>
<accession>A0A9W8UMT3</accession>
<dbReference type="AlphaFoldDB" id="A0A9W8UMT3"/>
<dbReference type="Proteomes" id="UP001144673">
    <property type="component" value="Chromosome 5"/>
</dbReference>
<evidence type="ECO:0000313" key="1">
    <source>
        <dbReference type="EMBL" id="KAJ4153820.1"/>
    </source>
</evidence>
<comment type="caution">
    <text evidence="1">The sequence shown here is derived from an EMBL/GenBank/DDBJ whole genome shotgun (WGS) entry which is preliminary data.</text>
</comment>
<name>A0A9W8UMT3_AKAMU</name>
<evidence type="ECO:0000313" key="2">
    <source>
        <dbReference type="Proteomes" id="UP001144673"/>
    </source>
</evidence>
<reference evidence="1" key="1">
    <citation type="journal article" date="2023" name="Access Microbiol">
        <title>De-novo genome assembly for Akanthomyces muscarius, a biocontrol agent of insect agricultural pests.</title>
        <authorList>
            <person name="Erdos Z."/>
            <person name="Studholme D.J."/>
            <person name="Raymond B."/>
            <person name="Sharma M."/>
        </authorList>
    </citation>
    <scope>NUCLEOTIDE SEQUENCE</scope>
    <source>
        <strain evidence="1">Ve6</strain>
    </source>
</reference>
<dbReference type="RefSeq" id="XP_056054478.1">
    <property type="nucleotide sequence ID" value="XM_056197428.1"/>
</dbReference>
<protein>
    <submittedName>
        <fullName evidence="1">Uncharacterized protein</fullName>
    </submittedName>
</protein>